<dbReference type="InterPro" id="IPR029063">
    <property type="entry name" value="SAM-dependent_MTases_sf"/>
</dbReference>
<dbReference type="NCBIfam" id="TIGR01444">
    <property type="entry name" value="fkbM_fam"/>
    <property type="match status" value="1"/>
</dbReference>
<accession>A0A521FR67</accession>
<proteinExistence type="predicted"/>
<reference evidence="2 3" key="1">
    <citation type="submission" date="2017-05" db="EMBL/GenBank/DDBJ databases">
        <authorList>
            <person name="Varghese N."/>
            <person name="Submissions S."/>
        </authorList>
    </citation>
    <scope>NUCLEOTIDE SEQUENCE [LARGE SCALE GENOMIC DNA]</scope>
    <source>
        <strain evidence="2 3">DSM 19036</strain>
    </source>
</reference>
<dbReference type="Gene3D" id="3.40.50.150">
    <property type="entry name" value="Vaccinia Virus protein VP39"/>
    <property type="match status" value="1"/>
</dbReference>
<dbReference type="AlphaFoldDB" id="A0A521FR67"/>
<organism evidence="2 3">
    <name type="scientific">Pedobacter westerhofensis</name>
    <dbReference type="NCBI Taxonomy" id="425512"/>
    <lineage>
        <taxon>Bacteria</taxon>
        <taxon>Pseudomonadati</taxon>
        <taxon>Bacteroidota</taxon>
        <taxon>Sphingobacteriia</taxon>
        <taxon>Sphingobacteriales</taxon>
        <taxon>Sphingobacteriaceae</taxon>
        <taxon>Pedobacter</taxon>
    </lineage>
</organism>
<keyword evidence="2" id="KW-0489">Methyltransferase</keyword>
<evidence type="ECO:0000313" key="3">
    <source>
        <dbReference type="Proteomes" id="UP000320300"/>
    </source>
</evidence>
<gene>
    <name evidence="2" type="ORF">SAMN06265348_11776</name>
</gene>
<dbReference type="Proteomes" id="UP000320300">
    <property type="component" value="Unassembled WGS sequence"/>
</dbReference>
<name>A0A521FR67_9SPHI</name>
<dbReference type="GO" id="GO:0005737">
    <property type="term" value="C:cytoplasm"/>
    <property type="evidence" value="ECO:0007669"/>
    <property type="project" value="GOC"/>
</dbReference>
<dbReference type="RefSeq" id="WP_185960607.1">
    <property type="nucleotide sequence ID" value="NZ_CBCSJO010000016.1"/>
</dbReference>
<dbReference type="PANTHER" id="PTHR34009">
    <property type="entry name" value="PROTEIN STAR"/>
    <property type="match status" value="1"/>
</dbReference>
<dbReference type="InterPro" id="IPR053202">
    <property type="entry name" value="EGF_Rcpt_Signaling_Reg"/>
</dbReference>
<dbReference type="InterPro" id="IPR006342">
    <property type="entry name" value="FkbM_mtfrase"/>
</dbReference>
<dbReference type="GO" id="GO:0006888">
    <property type="term" value="P:endoplasmic reticulum to Golgi vesicle-mediated transport"/>
    <property type="evidence" value="ECO:0007669"/>
    <property type="project" value="TreeGrafter"/>
</dbReference>
<dbReference type="GO" id="GO:0016197">
    <property type="term" value="P:endosomal transport"/>
    <property type="evidence" value="ECO:0007669"/>
    <property type="project" value="TreeGrafter"/>
</dbReference>
<dbReference type="SUPFAM" id="SSF53335">
    <property type="entry name" value="S-adenosyl-L-methionine-dependent methyltransferases"/>
    <property type="match status" value="1"/>
</dbReference>
<keyword evidence="2" id="KW-0808">Transferase</keyword>
<keyword evidence="3" id="KW-1185">Reference proteome</keyword>
<dbReference type="EMBL" id="FXTN01000017">
    <property type="protein sequence ID" value="SMO98688.1"/>
    <property type="molecule type" value="Genomic_DNA"/>
</dbReference>
<evidence type="ECO:0000313" key="2">
    <source>
        <dbReference type="EMBL" id="SMO98688.1"/>
    </source>
</evidence>
<dbReference type="Pfam" id="PF05050">
    <property type="entry name" value="Methyltransf_21"/>
    <property type="match status" value="1"/>
</dbReference>
<evidence type="ECO:0000259" key="1">
    <source>
        <dbReference type="Pfam" id="PF05050"/>
    </source>
</evidence>
<dbReference type="GO" id="GO:0008168">
    <property type="term" value="F:methyltransferase activity"/>
    <property type="evidence" value="ECO:0007669"/>
    <property type="project" value="UniProtKB-KW"/>
</dbReference>
<dbReference type="GO" id="GO:0005886">
    <property type="term" value="C:plasma membrane"/>
    <property type="evidence" value="ECO:0007669"/>
    <property type="project" value="TreeGrafter"/>
</dbReference>
<dbReference type="GO" id="GO:0032259">
    <property type="term" value="P:methylation"/>
    <property type="evidence" value="ECO:0007669"/>
    <property type="project" value="UniProtKB-KW"/>
</dbReference>
<feature type="domain" description="Methyltransferase FkbM" evidence="1">
    <location>
        <begin position="31"/>
        <end position="194"/>
    </location>
</feature>
<protein>
    <submittedName>
        <fullName evidence="2">Methyltransferase, FkbM family</fullName>
    </submittedName>
</protein>
<dbReference type="PANTHER" id="PTHR34009:SF2">
    <property type="entry name" value="PROTEIN STAR"/>
    <property type="match status" value="1"/>
</dbReference>
<sequence length="211" mass="24367">MSDKNYYSQFGQDQYILETFFSSQMSGTYVDIGAYDGVLISNTYAFAKRGWTGYCIEPLEDIYQQLVKNRPESVCINAIISDSTGESEFLSISDGPRMLSGEMSKYHPDHLKRIDTELIRDGGTKELIRIKSYRFEDVIRHHIVDLLSVDVEGGELDILKSIDYDKYYIKIITVENNYGDPEIAEFMKSVGFDYVANRGDQIFKNRRFLDY</sequence>